<evidence type="ECO:0000313" key="2">
    <source>
        <dbReference type="EMBL" id="TBO41193.1"/>
    </source>
</evidence>
<organism evidence="2 3">
    <name type="scientific">Pedobacter kyonggii</name>
    <dbReference type="NCBI Taxonomy" id="1926871"/>
    <lineage>
        <taxon>Bacteria</taxon>
        <taxon>Pseudomonadati</taxon>
        <taxon>Bacteroidota</taxon>
        <taxon>Sphingobacteriia</taxon>
        <taxon>Sphingobacteriales</taxon>
        <taxon>Sphingobacteriaceae</taxon>
        <taxon>Pedobacter</taxon>
    </lineage>
</organism>
<dbReference type="Proteomes" id="UP000291819">
    <property type="component" value="Unassembled WGS sequence"/>
</dbReference>
<sequence>MIELPLRTKLIEWINTYPYWFRYACKIILEDRALDEEEVKKCYRYFLEDENLAKVLEHPRTEIVFESGGGQSGETDSSFELRAIKDIENVNALSKDQVIKINKHLTIIFGVNGAGKSGYSRLLNNSFGGRGEKKILANVFSPSTESPKCSFMFSNDGGEYQLDYPADKENEAFKRFMVYDSKCARVHLEQENGLLFTPAGFGFFNYVLDLFEVLKEVHSEKLAEMRPLNHFVNLFLNENAINEKIASLGADTKDEDIATLFIWTVDDKKRQDELTVRKGELISLDIPKKLLETQQSKQLLQNFKNDVESVLKEMSEIQVSEVNNTVDNIVKFAKLADAEGVDSLHSYGIEDLGSPAWKNFIASAQKYAVGLRLEVDNSSVYPDNNDNCLFCLQPLQVKQKELIEAYWSLLRSEASSEGNKARGILAEQIAAIKKVIVPIFNEESTVRALVLAKNPALAAECDIVMSSISTYRETLLGNMNGLVLTPSVKLLFPVEKIQALITIVEDSLEELMKKDTAAELLAIDNEIKLLNDKLLVGQQKEEILKFLKSHRWAKKAEKSLAQFKSNSITNKQGGLFAQHVTDKYLALFIDECRALDAPSRVTINQRNTKGQTLRKLKIEGELANNVLSEGEQRAISLADFLTEMQLDENNRGVIFDDPVTSLDHERKALIARRLAVESAKRQVIVFTHDIAFFVQLQNFAESLEGISCEYTTIRKIGDAAGLISPDLPWVAQKVKDRIKYLRNSLVKLKVMEKGGQQDDYAFAAKTWYGLLRESWERSVEERLFKGVIQRFSFGIETQKLKKVVINEELLKSIEEGMTEASKWVHDSSAELNPTTPKSDKLDADLKSFEDFAIACVAA</sequence>
<proteinExistence type="predicted"/>
<dbReference type="EMBL" id="SIXF01000015">
    <property type="protein sequence ID" value="TBO41193.1"/>
    <property type="molecule type" value="Genomic_DNA"/>
</dbReference>
<comment type="caution">
    <text evidence="2">The sequence shown here is derived from an EMBL/GenBank/DDBJ whole genome shotgun (WGS) entry which is preliminary data.</text>
</comment>
<dbReference type="OrthoDB" id="9789562at2"/>
<keyword evidence="3" id="KW-1185">Reference proteome</keyword>
<reference evidence="2 3" key="1">
    <citation type="submission" date="2019-02" db="EMBL/GenBank/DDBJ databases">
        <title>Pedobacter kyonggii whole genome sequence analysis.</title>
        <authorList>
            <person name="Dahal R.H."/>
        </authorList>
    </citation>
    <scope>NUCLEOTIDE SEQUENCE [LARGE SCALE GENOMIC DNA]</scope>
    <source>
        <strain evidence="2 3">K-4-11-1</strain>
    </source>
</reference>
<dbReference type="InterPro" id="IPR027417">
    <property type="entry name" value="P-loop_NTPase"/>
</dbReference>
<gene>
    <name evidence="2" type="ORF">EYS08_15655</name>
</gene>
<dbReference type="RefSeq" id="WP_131030916.1">
    <property type="nucleotide sequence ID" value="NZ_SIXF01000015.1"/>
</dbReference>
<accession>A0A4Q9HB00</accession>
<dbReference type="Gene3D" id="3.40.50.300">
    <property type="entry name" value="P-loop containing nucleotide triphosphate hydrolases"/>
    <property type="match status" value="2"/>
</dbReference>
<dbReference type="SUPFAM" id="SSF52540">
    <property type="entry name" value="P-loop containing nucleoside triphosphate hydrolases"/>
    <property type="match status" value="1"/>
</dbReference>
<feature type="domain" description="Protein CR006 P-loop" evidence="1">
    <location>
        <begin position="615"/>
        <end position="701"/>
    </location>
</feature>
<dbReference type="AlphaFoldDB" id="A0A4Q9HB00"/>
<dbReference type="InterPro" id="IPR026866">
    <property type="entry name" value="CR006_AAA"/>
</dbReference>
<name>A0A4Q9HB00_9SPHI</name>
<protein>
    <recommendedName>
        <fullName evidence="1">Protein CR006 P-loop domain-containing protein</fullName>
    </recommendedName>
</protein>
<evidence type="ECO:0000259" key="1">
    <source>
        <dbReference type="Pfam" id="PF13166"/>
    </source>
</evidence>
<evidence type="ECO:0000313" key="3">
    <source>
        <dbReference type="Proteomes" id="UP000291819"/>
    </source>
</evidence>
<dbReference type="Pfam" id="PF13166">
    <property type="entry name" value="AAA_13"/>
    <property type="match status" value="1"/>
</dbReference>